<dbReference type="InterPro" id="IPR044097">
    <property type="entry name" value="Bds1/SdsA1_MBL-fold"/>
</dbReference>
<dbReference type="InterPro" id="IPR038536">
    <property type="entry name" value="Alkyl/aryl-sulf_dimr_sf"/>
</dbReference>
<organism evidence="1 2">
    <name type="scientific">Streptacidiphilus alkalitolerans</name>
    <dbReference type="NCBI Taxonomy" id="3342712"/>
    <lineage>
        <taxon>Bacteria</taxon>
        <taxon>Bacillati</taxon>
        <taxon>Actinomycetota</taxon>
        <taxon>Actinomycetes</taxon>
        <taxon>Kitasatosporales</taxon>
        <taxon>Streptomycetaceae</taxon>
        <taxon>Streptacidiphilus</taxon>
    </lineage>
</organism>
<dbReference type="SUPFAM" id="SSF55718">
    <property type="entry name" value="SCP-like"/>
    <property type="match status" value="1"/>
</dbReference>
<dbReference type="InterPro" id="IPR036527">
    <property type="entry name" value="SCP2_sterol-bd_dom_sf"/>
</dbReference>
<dbReference type="Gene3D" id="3.30.1050.10">
    <property type="entry name" value="SCP2 sterol-binding domain"/>
    <property type="match status" value="1"/>
</dbReference>
<evidence type="ECO:0000313" key="2">
    <source>
        <dbReference type="Proteomes" id="UP001592582"/>
    </source>
</evidence>
<evidence type="ECO:0000313" key="1">
    <source>
        <dbReference type="EMBL" id="MFC1414130.1"/>
    </source>
</evidence>
<dbReference type="EMBL" id="JBHEZX010000021">
    <property type="protein sequence ID" value="MFC1414130.1"/>
    <property type="molecule type" value="Genomic_DNA"/>
</dbReference>
<dbReference type="InterPro" id="IPR036866">
    <property type="entry name" value="RibonucZ/Hydroxyglut_hydro"/>
</dbReference>
<dbReference type="Pfam" id="PF14863">
    <property type="entry name" value="Alkyl_sulf_dimr"/>
    <property type="match status" value="1"/>
</dbReference>
<dbReference type="Gene3D" id="1.25.40.880">
    <property type="entry name" value="Alkyl sulfatase, dimerisation domain"/>
    <property type="match status" value="1"/>
</dbReference>
<dbReference type="InterPro" id="IPR029229">
    <property type="entry name" value="Alkyl_sulf_C"/>
</dbReference>
<dbReference type="Proteomes" id="UP001592582">
    <property type="component" value="Unassembled WGS sequence"/>
</dbReference>
<dbReference type="SMART" id="SM00849">
    <property type="entry name" value="Lactamase_B"/>
    <property type="match status" value="1"/>
</dbReference>
<proteinExistence type="predicted"/>
<dbReference type="Gene3D" id="3.60.15.30">
    <property type="entry name" value="Metallo-beta-lactamase domain"/>
    <property type="match status" value="1"/>
</dbReference>
<dbReference type="PANTHER" id="PTHR43223:SF1">
    <property type="entry name" value="ALKYL_ARYL-SULFATASE BDS1"/>
    <property type="match status" value="1"/>
</dbReference>
<dbReference type="InterPro" id="IPR052195">
    <property type="entry name" value="Bact_Alkyl/Aryl-Sulfatase"/>
</dbReference>
<name>A0ABV6VK72_9ACTN</name>
<dbReference type="InterPro" id="IPR001279">
    <property type="entry name" value="Metallo-B-lactamas"/>
</dbReference>
<reference evidence="1 2" key="1">
    <citation type="submission" date="2024-09" db="EMBL/GenBank/DDBJ databases">
        <authorList>
            <person name="Lee S.D."/>
        </authorList>
    </citation>
    <scope>NUCLEOTIDE SEQUENCE [LARGE SCALE GENOMIC DNA]</scope>
    <source>
        <strain evidence="1 2">N1-1</strain>
    </source>
</reference>
<comment type="caution">
    <text evidence="1">The sequence shown here is derived from an EMBL/GenBank/DDBJ whole genome shotgun (WGS) entry which is preliminary data.</text>
</comment>
<dbReference type="InterPro" id="IPR029228">
    <property type="entry name" value="Alkyl_sulf_dimr"/>
</dbReference>
<dbReference type="Pfam" id="PF00753">
    <property type="entry name" value="Lactamase_B"/>
    <property type="match status" value="1"/>
</dbReference>
<protein>
    <submittedName>
        <fullName evidence="1">Alkyl/aryl-sulfatase</fullName>
    </submittedName>
</protein>
<dbReference type="PANTHER" id="PTHR43223">
    <property type="entry name" value="ALKYL/ARYL-SULFATASE"/>
    <property type="match status" value="1"/>
</dbReference>
<dbReference type="SUPFAM" id="SSF56281">
    <property type="entry name" value="Metallo-hydrolase/oxidoreductase"/>
    <property type="match status" value="1"/>
</dbReference>
<sequence>MSTHHPRAVEPQDASDVTKRFNARVPLPPPGTDTEQTLAQAGLLYRFPPNFEIPNPNPLLPPIWSLAQYAFLTGAAPDTVNPSLWRNALLNMNCGLFQVVEDAVYQVRGADLSNISFIEDPAGSGDIVVLDPLVSEECAAVALQTYLNVRAKTKPRKIIAVIFSHSHVDHYGGVRGLFPGGQIPDDVAIVAPDGFLEHVVSENVYAGTAMTRRASFMYGLELHKSARGEVDAGLGKTSSTGTVGFVTPTVTITETTDPAAPVRIKSFLFEFQLTPGTEAPSEMNFFLPQTGILCMAENATPTLHNIYSLRGTQVRDAKAWSEYLHDAIQRYGSRTTAMFASHFWPRWKTGQNNEIVDFLTNQADLYRYLHDQTLRLANQGHTMTEIAEMIDGHLPAGLSGPWYNHGYYGTTSHNVKSVYQRYLGWFDGNAAHLHGLTPSEAGRRYVLAMGGAAKVVENAQIAYDKAETVEDYRWLAELLSHVTFADPGDTKAKQLEANVLEQLGYQSESGPWRNFYASAAQELRDRPVGLPPVRTTLNNGDVLAAMSLEMLFDFMGIRLSGALAAKHPMSFGLNVYDGLAGDPVMCTVRVRNGVLVYLGEPAPDDVYTDYRISRAGLNQLAVSGATVKQLEAEGSLTVLTGDYGPLTLLAEVLLEYFDLGFAITMP</sequence>
<dbReference type="CDD" id="cd07710">
    <property type="entry name" value="arylsulfatase_Sdsa1-like_MBL-fold"/>
    <property type="match status" value="1"/>
</dbReference>
<accession>A0ABV6VK72</accession>
<dbReference type="Pfam" id="PF14864">
    <property type="entry name" value="Alkyl_sulf_C"/>
    <property type="match status" value="1"/>
</dbReference>
<keyword evidence="2" id="KW-1185">Reference proteome</keyword>
<gene>
    <name evidence="1" type="ORF">ACEZDG_33200</name>
</gene>